<evidence type="ECO:0000313" key="1">
    <source>
        <dbReference type="EMBL" id="KIL61947.1"/>
    </source>
</evidence>
<accession>A0A0C2WK62</accession>
<dbReference type="HOGENOM" id="CLU_2922151_0_0_1"/>
<name>A0A0C2WK62_AMAMK</name>
<proteinExistence type="predicted"/>
<sequence length="61" mass="6733">MSLQQETNLEWPGQDWRVYISLSGPPKPPRTSDSDVVVVNEKPELRFRAAASLAASASPNH</sequence>
<dbReference type="InParanoid" id="A0A0C2WK62"/>
<dbReference type="AlphaFoldDB" id="A0A0C2WK62"/>
<keyword evidence="2" id="KW-1185">Reference proteome</keyword>
<gene>
    <name evidence="1" type="ORF">M378DRAFT_166269</name>
</gene>
<dbReference type="EMBL" id="KN818277">
    <property type="protein sequence ID" value="KIL61947.1"/>
    <property type="molecule type" value="Genomic_DNA"/>
</dbReference>
<dbReference type="Proteomes" id="UP000054549">
    <property type="component" value="Unassembled WGS sequence"/>
</dbReference>
<protein>
    <submittedName>
        <fullName evidence="1">Uncharacterized protein</fullName>
    </submittedName>
</protein>
<reference evidence="1 2" key="1">
    <citation type="submission" date="2014-04" db="EMBL/GenBank/DDBJ databases">
        <title>Evolutionary Origins and Diversification of the Mycorrhizal Mutualists.</title>
        <authorList>
            <consortium name="DOE Joint Genome Institute"/>
            <consortium name="Mycorrhizal Genomics Consortium"/>
            <person name="Kohler A."/>
            <person name="Kuo A."/>
            <person name="Nagy L.G."/>
            <person name="Floudas D."/>
            <person name="Copeland A."/>
            <person name="Barry K.W."/>
            <person name="Cichocki N."/>
            <person name="Veneault-Fourrey C."/>
            <person name="LaButti K."/>
            <person name="Lindquist E.A."/>
            <person name="Lipzen A."/>
            <person name="Lundell T."/>
            <person name="Morin E."/>
            <person name="Murat C."/>
            <person name="Riley R."/>
            <person name="Ohm R."/>
            <person name="Sun H."/>
            <person name="Tunlid A."/>
            <person name="Henrissat B."/>
            <person name="Grigoriev I.V."/>
            <person name="Hibbett D.S."/>
            <person name="Martin F."/>
        </authorList>
    </citation>
    <scope>NUCLEOTIDE SEQUENCE [LARGE SCALE GENOMIC DNA]</scope>
    <source>
        <strain evidence="1 2">Koide BX008</strain>
    </source>
</reference>
<evidence type="ECO:0000313" key="2">
    <source>
        <dbReference type="Proteomes" id="UP000054549"/>
    </source>
</evidence>
<organism evidence="1 2">
    <name type="scientific">Amanita muscaria (strain Koide BX008)</name>
    <dbReference type="NCBI Taxonomy" id="946122"/>
    <lineage>
        <taxon>Eukaryota</taxon>
        <taxon>Fungi</taxon>
        <taxon>Dikarya</taxon>
        <taxon>Basidiomycota</taxon>
        <taxon>Agaricomycotina</taxon>
        <taxon>Agaricomycetes</taxon>
        <taxon>Agaricomycetidae</taxon>
        <taxon>Agaricales</taxon>
        <taxon>Pluteineae</taxon>
        <taxon>Amanitaceae</taxon>
        <taxon>Amanita</taxon>
    </lineage>
</organism>